<dbReference type="InterPro" id="IPR027858">
    <property type="entry name" value="BRAWNIN"/>
</dbReference>
<evidence type="ECO:0000256" key="6">
    <source>
        <dbReference type="ARBA" id="ARBA00023136"/>
    </source>
</evidence>
<proteinExistence type="inferred from homology"/>
<dbReference type="PANTHER" id="PTHR28492">
    <property type="entry name" value="HYPOTHETICAL PROTEIN LOC691921"/>
    <property type="match status" value="1"/>
</dbReference>
<dbReference type="GO" id="GO:0034551">
    <property type="term" value="P:mitochondrial respiratory chain complex III assembly"/>
    <property type="evidence" value="ECO:0007669"/>
    <property type="project" value="InterPro"/>
</dbReference>
<dbReference type="GlyGen" id="G3HQM3">
    <property type="glycosylation" value="1 site"/>
</dbReference>
<feature type="chain" id="PRO_5003444570" evidence="8">
    <location>
        <begin position="26"/>
        <end position="87"/>
    </location>
</feature>
<keyword evidence="3" id="KW-0999">Mitochondrion inner membrane</keyword>
<dbReference type="PANTHER" id="PTHR28492:SF1">
    <property type="entry name" value="UBIQUINOL-CYTOCHROME-C REDUCTASE COMPLEX ASSEMBLY FACTOR 6"/>
    <property type="match status" value="1"/>
</dbReference>
<evidence type="ECO:0000256" key="2">
    <source>
        <dbReference type="ARBA" id="ARBA00022692"/>
    </source>
</evidence>
<organism evidence="9 10">
    <name type="scientific">Cricetulus griseus</name>
    <name type="common">Chinese hamster</name>
    <name type="synonym">Cricetulus barabensis griseus</name>
    <dbReference type="NCBI Taxonomy" id="10029"/>
    <lineage>
        <taxon>Eukaryota</taxon>
        <taxon>Metazoa</taxon>
        <taxon>Chordata</taxon>
        <taxon>Craniata</taxon>
        <taxon>Vertebrata</taxon>
        <taxon>Euteleostomi</taxon>
        <taxon>Mammalia</taxon>
        <taxon>Eutheria</taxon>
        <taxon>Euarchontoglires</taxon>
        <taxon>Glires</taxon>
        <taxon>Rodentia</taxon>
        <taxon>Myomorpha</taxon>
        <taxon>Muroidea</taxon>
        <taxon>Cricetidae</taxon>
        <taxon>Cricetinae</taxon>
        <taxon>Cricetulus</taxon>
    </lineage>
</organism>
<protein>
    <submittedName>
        <fullName evidence="9">Uncharacterized protein C12orf73-like</fullName>
    </submittedName>
</protein>
<feature type="signal peptide" evidence="8">
    <location>
        <begin position="1"/>
        <end position="25"/>
    </location>
</feature>
<evidence type="ECO:0000313" key="9">
    <source>
        <dbReference type="EMBL" id="EGW09698.1"/>
    </source>
</evidence>
<name>G3HQM3_CRIGR</name>
<evidence type="ECO:0000313" key="10">
    <source>
        <dbReference type="Proteomes" id="UP000001075"/>
    </source>
</evidence>
<dbReference type="EMBL" id="JH000616">
    <property type="protein sequence ID" value="EGW09698.1"/>
    <property type="molecule type" value="Genomic_DNA"/>
</dbReference>
<dbReference type="FunCoup" id="G3HQM3">
    <property type="interactions" value="533"/>
</dbReference>
<sequence>MPGGVPWSAYLKMLSSSLLAMCAGAQVVHWYYRPDLVSAVGLVPFPGPTPHILSVRLLSLSWRLDRSQCLDKQCCSSSLSTLKTVSL</sequence>
<keyword evidence="2" id="KW-0812">Transmembrane</keyword>
<dbReference type="AlphaFoldDB" id="G3HQM3"/>
<gene>
    <name evidence="9" type="ORF">I79_013128</name>
</gene>
<keyword evidence="8" id="KW-0732">Signal</keyword>
<dbReference type="InParanoid" id="G3HQM3"/>
<dbReference type="GO" id="GO:0005743">
    <property type="term" value="C:mitochondrial inner membrane"/>
    <property type="evidence" value="ECO:0007669"/>
    <property type="project" value="UniProtKB-SubCell"/>
</dbReference>
<evidence type="ECO:0000256" key="1">
    <source>
        <dbReference type="ARBA" id="ARBA00004434"/>
    </source>
</evidence>
<dbReference type="Pfam" id="PF14990">
    <property type="entry name" value="DUF4516"/>
    <property type="match status" value="1"/>
</dbReference>
<keyword evidence="4" id="KW-1133">Transmembrane helix</keyword>
<evidence type="ECO:0000256" key="5">
    <source>
        <dbReference type="ARBA" id="ARBA00023128"/>
    </source>
</evidence>
<evidence type="ECO:0000256" key="3">
    <source>
        <dbReference type="ARBA" id="ARBA00022792"/>
    </source>
</evidence>
<evidence type="ECO:0000256" key="8">
    <source>
        <dbReference type="SAM" id="SignalP"/>
    </source>
</evidence>
<keyword evidence="5" id="KW-0496">Mitochondrion</keyword>
<reference evidence="10" key="1">
    <citation type="journal article" date="2011" name="Nat. Biotechnol.">
        <title>The genomic sequence of the Chinese hamster ovary (CHO)-K1 cell line.</title>
        <authorList>
            <person name="Xu X."/>
            <person name="Nagarajan H."/>
            <person name="Lewis N.E."/>
            <person name="Pan S."/>
            <person name="Cai Z."/>
            <person name="Liu X."/>
            <person name="Chen W."/>
            <person name="Xie M."/>
            <person name="Wang W."/>
            <person name="Hammond S."/>
            <person name="Andersen M.R."/>
            <person name="Neff N."/>
            <person name="Passarelli B."/>
            <person name="Koh W."/>
            <person name="Fan H.C."/>
            <person name="Wang J."/>
            <person name="Gui Y."/>
            <person name="Lee K.H."/>
            <person name="Betenbaugh M.J."/>
            <person name="Quake S.R."/>
            <person name="Famili I."/>
            <person name="Palsson B.O."/>
            <person name="Wang J."/>
        </authorList>
    </citation>
    <scope>NUCLEOTIDE SEQUENCE [LARGE SCALE GENOMIC DNA]</scope>
    <source>
        <strain evidence="10">CHO K1 cell line</strain>
    </source>
</reference>
<evidence type="ECO:0000256" key="4">
    <source>
        <dbReference type="ARBA" id="ARBA00022989"/>
    </source>
</evidence>
<comment type="similarity">
    <text evidence="7">Belongs to the UQCC6 family.</text>
</comment>
<dbReference type="Proteomes" id="UP000001075">
    <property type="component" value="Unassembled WGS sequence"/>
</dbReference>
<evidence type="ECO:0000256" key="7">
    <source>
        <dbReference type="ARBA" id="ARBA00044944"/>
    </source>
</evidence>
<accession>G3HQM3</accession>
<dbReference type="PaxDb" id="10029-XP_007619354.1"/>
<keyword evidence="6" id="KW-0472">Membrane</keyword>
<comment type="subcellular location">
    <subcellularLocation>
        <location evidence="1">Mitochondrion inner membrane</location>
        <topology evidence="1">Single-pass membrane protein</topology>
    </subcellularLocation>
</comment>